<feature type="transmembrane region" description="Helical" evidence="26">
    <location>
        <begin position="263"/>
        <end position="282"/>
    </location>
</feature>
<feature type="transmembrane region" description="Helical" evidence="26">
    <location>
        <begin position="436"/>
        <end position="459"/>
    </location>
</feature>
<dbReference type="EMBL" id="GG745354">
    <property type="protein sequence ID" value="KNE67917.1"/>
    <property type="molecule type" value="Genomic_DNA"/>
</dbReference>
<comment type="catalytic activity">
    <reaction evidence="14">
        <text>L-aspartyl-L-lysine(out) = L-aspartyl-L-lysine(in)</text>
        <dbReference type="Rhea" id="RHEA:79411"/>
        <dbReference type="ChEBI" id="CHEBI:229953"/>
    </reaction>
</comment>
<comment type="catalytic activity">
    <reaction evidence="8">
        <text>L-lysyl-L-alanine(out) = L-lysyl-L-alanine(in)</text>
        <dbReference type="Rhea" id="RHEA:79399"/>
        <dbReference type="ChEBI" id="CHEBI:229954"/>
    </reaction>
</comment>
<feature type="transmembrane region" description="Helical" evidence="26">
    <location>
        <begin position="329"/>
        <end position="351"/>
    </location>
</feature>
<keyword evidence="3" id="KW-0813">Transport</keyword>
<feature type="transmembrane region" description="Helical" evidence="26">
    <location>
        <begin position="117"/>
        <end position="138"/>
    </location>
</feature>
<comment type="catalytic activity">
    <reaction evidence="15">
        <text>L-arginyl-L-alpha-amino acid(out) = L-arginyl-L-alpha-amino acid(in)</text>
        <dbReference type="Rhea" id="RHEA:79371"/>
        <dbReference type="ChEBI" id="CHEBI:84315"/>
    </reaction>
</comment>
<evidence type="ECO:0000256" key="9">
    <source>
        <dbReference type="ARBA" id="ARBA00044878"/>
    </source>
</evidence>
<feature type="transmembrane region" description="Helical" evidence="26">
    <location>
        <begin position="150"/>
        <end position="173"/>
    </location>
</feature>
<evidence type="ECO:0000256" key="23">
    <source>
        <dbReference type="ARBA" id="ARBA00045709"/>
    </source>
</evidence>
<feature type="transmembrane region" description="Helical" evidence="26">
    <location>
        <begin position="302"/>
        <end position="322"/>
    </location>
</feature>
<evidence type="ECO:0000256" key="2">
    <source>
        <dbReference type="ARBA" id="ARBA00008335"/>
    </source>
</evidence>
<comment type="subunit">
    <text evidence="24">Homodimer. Interacts with lysosomal protein GLMP (via lumenal domain); the interaction starts while both proteins are still in the endoplasmic reticulum and is required for stabilization of MFSD1 in lysosomes but has no direct effect on its targeting to lysosomes or transporter activity.</text>
</comment>
<evidence type="ECO:0000256" key="10">
    <source>
        <dbReference type="ARBA" id="ARBA00044881"/>
    </source>
</evidence>
<evidence type="ECO:0000256" key="3">
    <source>
        <dbReference type="ARBA" id="ARBA00022448"/>
    </source>
</evidence>
<dbReference type="InterPro" id="IPR052187">
    <property type="entry name" value="MFSD1"/>
</dbReference>
<dbReference type="InterPro" id="IPR011701">
    <property type="entry name" value="MFS"/>
</dbReference>
<evidence type="ECO:0000256" key="11">
    <source>
        <dbReference type="ARBA" id="ARBA00044884"/>
    </source>
</evidence>
<keyword evidence="5 26" id="KW-1133">Transmembrane helix</keyword>
<evidence type="ECO:0000256" key="24">
    <source>
        <dbReference type="ARBA" id="ARBA00046376"/>
    </source>
</evidence>
<feature type="region of interest" description="Disordered" evidence="25">
    <location>
        <begin position="637"/>
        <end position="660"/>
    </location>
</feature>
<gene>
    <name evidence="27" type="ORF">AMAG_12633</name>
</gene>
<proteinExistence type="inferred from homology"/>
<keyword evidence="4 26" id="KW-0812">Transmembrane</keyword>
<sequence>MAGAPFQCDSPPLSVALSVQLHEYLGIPYETFAYYLNLFYAVYSLPNVFLTLVSGMLMDKFGVHRVLLLLSACVCFGQLVFTLGVEAKSLPVMLVGRIFFGIGGESVGVAQAINKELAFALGINLCVARLGSVVNAFLTPRLAVDFGVPVSVWAGFFFCMMSFIAGILLVFVIGTATEDVAVPAECASLVAGRTSADMDATVDDCSECRMDAVPALPAEAYEHAPLMCPHGKPTSVLPAATVATATLVDEIAAPSWRDLPASFYVLCLVCIFLYGTVVPFNAVASEFLQAKWFPGDPTTAGMVMSTPDSVSAVLVPIMGFLIDKYGRRCSSMIVCAVLIALAHAALAFLPATDMHPLAALLPLGVAYSLYGTAMWPSIACLVHDASLVGTAYGIATAALNASLTLVPVAVAAILISSSSSTAPADGEVPPPPLARYVAVETFFASLAVAGFIAALTLFVMDMRRGGFLETGGTVVIPLPPVIPTDEESIAAAFRLPISARTSIRSRHATATTTATTIGRSGTWTPLLFHPMLRSASQGALVAALAAQGAAGPVTPTAAATHARIASLRLRHASSVISLPTGGPRRPGGQRLARTLSAMPGSSSFRTWGSSRGVSRAATVVGSASASGAATPVVGRASVRGSHGVGGRRAPTAPVGGAGSGGGIPVRDVFAAAYWAGRAGDRGGEEKETGRGANAAGETPPQWWPADQGGPSGSSPDEQGEDGGGTADRR</sequence>
<comment type="similarity">
    <text evidence="2">Belongs to the major facilitator superfamily.</text>
</comment>
<accession>A0A0L0SZI2</accession>
<evidence type="ECO:0000256" key="6">
    <source>
        <dbReference type="ARBA" id="ARBA00023136"/>
    </source>
</evidence>
<comment type="catalytic activity">
    <reaction evidence="9">
        <text>L-histidyl-glycine(out) = L-histidyl-glycine(in)</text>
        <dbReference type="Rhea" id="RHEA:79395"/>
        <dbReference type="ChEBI" id="CHEBI:229957"/>
    </reaction>
</comment>
<evidence type="ECO:0000256" key="4">
    <source>
        <dbReference type="ARBA" id="ARBA00022692"/>
    </source>
</evidence>
<comment type="catalytic activity">
    <reaction evidence="17">
        <text>L-arginyl-glycine(out) = L-arginyl-glycine(in)</text>
        <dbReference type="Rhea" id="RHEA:79391"/>
        <dbReference type="ChEBI" id="CHEBI:229955"/>
    </reaction>
</comment>
<dbReference type="PANTHER" id="PTHR23512">
    <property type="entry name" value="MAJOR FACILITATOR SUPERFAMILY DOMAIN-CONTAINING PROTEIN 1"/>
    <property type="match status" value="1"/>
</dbReference>
<dbReference type="InterPro" id="IPR036259">
    <property type="entry name" value="MFS_trans_sf"/>
</dbReference>
<dbReference type="Proteomes" id="UP000054350">
    <property type="component" value="Unassembled WGS sequence"/>
</dbReference>
<name>A0A0L0SZI2_ALLM3</name>
<reference evidence="27 28" key="1">
    <citation type="submission" date="2009-11" db="EMBL/GenBank/DDBJ databases">
        <title>Annotation of Allomyces macrogynus ATCC 38327.</title>
        <authorList>
            <consortium name="The Broad Institute Genome Sequencing Platform"/>
            <person name="Russ C."/>
            <person name="Cuomo C."/>
            <person name="Burger G."/>
            <person name="Gray M.W."/>
            <person name="Holland P.W.H."/>
            <person name="King N."/>
            <person name="Lang F.B.F."/>
            <person name="Roger A.J."/>
            <person name="Ruiz-Trillo I."/>
            <person name="Young S.K."/>
            <person name="Zeng Q."/>
            <person name="Gargeya S."/>
            <person name="Fitzgerald M."/>
            <person name="Haas B."/>
            <person name="Abouelleil A."/>
            <person name="Alvarado L."/>
            <person name="Arachchi H.M."/>
            <person name="Berlin A."/>
            <person name="Chapman S.B."/>
            <person name="Gearin G."/>
            <person name="Goldberg J."/>
            <person name="Griggs A."/>
            <person name="Gujja S."/>
            <person name="Hansen M."/>
            <person name="Heiman D."/>
            <person name="Howarth C."/>
            <person name="Larimer J."/>
            <person name="Lui A."/>
            <person name="MacDonald P.J.P."/>
            <person name="McCowen C."/>
            <person name="Montmayeur A."/>
            <person name="Murphy C."/>
            <person name="Neiman D."/>
            <person name="Pearson M."/>
            <person name="Priest M."/>
            <person name="Roberts A."/>
            <person name="Saif S."/>
            <person name="Shea T."/>
            <person name="Sisk P."/>
            <person name="Stolte C."/>
            <person name="Sykes S."/>
            <person name="Wortman J."/>
            <person name="Nusbaum C."/>
            <person name="Birren B."/>
        </authorList>
    </citation>
    <scope>NUCLEOTIDE SEQUENCE [LARGE SCALE GENOMIC DNA]</scope>
    <source>
        <strain evidence="27 28">ATCC 38327</strain>
    </source>
</reference>
<keyword evidence="28" id="KW-1185">Reference proteome</keyword>
<comment type="function">
    <text evidence="23">Lysosomal dipeptide uniporter that selectively exports lysine, arginine or histidine-containing dipeptides with a net positive charge from the lysosome lumen into the cytosol. Could play a role in a specific type of protein O-glycosylation indirectly regulating macrophages migration and tissue invasion. Also essential for liver homeostasis.</text>
</comment>
<evidence type="ECO:0000256" key="1">
    <source>
        <dbReference type="ARBA" id="ARBA00004155"/>
    </source>
</evidence>
<evidence type="ECO:0000256" key="17">
    <source>
        <dbReference type="ARBA" id="ARBA00044903"/>
    </source>
</evidence>
<comment type="catalytic activity">
    <reaction evidence="11">
        <text>L-alpha-aminoacyl-L-histidine(out) = L-alpha-aminoacyl-L-histidine(in)</text>
        <dbReference type="Rhea" id="RHEA:79375"/>
        <dbReference type="ChEBI" id="CHEBI:229967"/>
    </reaction>
</comment>
<evidence type="ECO:0000256" key="16">
    <source>
        <dbReference type="ARBA" id="ARBA00044900"/>
    </source>
</evidence>
<feature type="transmembrane region" description="Helical" evidence="26">
    <location>
        <begin position="394"/>
        <end position="416"/>
    </location>
</feature>
<evidence type="ECO:0000256" key="14">
    <source>
        <dbReference type="ARBA" id="ARBA00044898"/>
    </source>
</evidence>
<comment type="catalytic activity">
    <reaction evidence="19">
        <text>L-alanyl-L-lysine(out) = L-alanyl-L-lysine(in)</text>
        <dbReference type="Rhea" id="RHEA:79415"/>
        <dbReference type="ChEBI" id="CHEBI:192470"/>
    </reaction>
</comment>
<evidence type="ECO:0000256" key="8">
    <source>
        <dbReference type="ARBA" id="ARBA00044876"/>
    </source>
</evidence>
<evidence type="ECO:0000256" key="22">
    <source>
        <dbReference type="ARBA" id="ARBA00045018"/>
    </source>
</evidence>
<evidence type="ECO:0000256" key="25">
    <source>
        <dbReference type="SAM" id="MobiDB-lite"/>
    </source>
</evidence>
<evidence type="ECO:0000256" key="19">
    <source>
        <dbReference type="ARBA" id="ARBA00044919"/>
    </source>
</evidence>
<dbReference type="Pfam" id="PF07690">
    <property type="entry name" value="MFS_1"/>
    <property type="match status" value="2"/>
</dbReference>
<dbReference type="OrthoDB" id="424834at2759"/>
<evidence type="ECO:0000256" key="5">
    <source>
        <dbReference type="ARBA" id="ARBA00022989"/>
    </source>
</evidence>
<feature type="transmembrane region" description="Helical" evidence="26">
    <location>
        <begin position="90"/>
        <end position="110"/>
    </location>
</feature>
<comment type="catalytic activity">
    <reaction evidence="20">
        <text>L-lysyl-glycine(out) = L-lysyl-glycine(in)</text>
        <dbReference type="Rhea" id="RHEA:79407"/>
        <dbReference type="ChEBI" id="CHEBI:191202"/>
    </reaction>
</comment>
<dbReference type="Gene3D" id="1.20.1250.20">
    <property type="entry name" value="MFS general substrate transporter like domains"/>
    <property type="match status" value="2"/>
</dbReference>
<comment type="catalytic activity">
    <reaction evidence="12">
        <text>L-lysyl-L-alpha-amino acid(out) = L-lysyl-L-alpha-amino acid(in)</text>
        <dbReference type="Rhea" id="RHEA:79387"/>
        <dbReference type="ChEBI" id="CHEBI:229965"/>
    </reaction>
</comment>
<evidence type="ECO:0000313" key="27">
    <source>
        <dbReference type="EMBL" id="KNE67917.1"/>
    </source>
</evidence>
<feature type="region of interest" description="Disordered" evidence="25">
    <location>
        <begin position="679"/>
        <end position="729"/>
    </location>
</feature>
<dbReference type="PANTHER" id="PTHR23512:SF3">
    <property type="entry name" value="MAJOR FACILITATOR SUPERFAMILY DOMAIN-CONTAINING PROTEIN 1"/>
    <property type="match status" value="1"/>
</dbReference>
<feature type="compositionally biased region" description="Basic and acidic residues" evidence="25">
    <location>
        <begin position="679"/>
        <end position="689"/>
    </location>
</feature>
<organism evidence="27 28">
    <name type="scientific">Allomyces macrogynus (strain ATCC 38327)</name>
    <name type="common">Allomyces javanicus var. macrogynus</name>
    <dbReference type="NCBI Taxonomy" id="578462"/>
    <lineage>
        <taxon>Eukaryota</taxon>
        <taxon>Fungi</taxon>
        <taxon>Fungi incertae sedis</taxon>
        <taxon>Blastocladiomycota</taxon>
        <taxon>Blastocladiomycetes</taxon>
        <taxon>Blastocladiales</taxon>
        <taxon>Blastocladiaceae</taxon>
        <taxon>Allomyces</taxon>
    </lineage>
</organism>
<dbReference type="VEuPathDB" id="FungiDB:AMAG_12633"/>
<protein>
    <recommendedName>
        <fullName evidence="21">Lysosomal dipeptide transporter MFSD1</fullName>
    </recommendedName>
    <alternativeName>
        <fullName evidence="22">Major facilitator superfamily domain-containing protein 1</fullName>
    </alternativeName>
</protein>
<keyword evidence="7" id="KW-0458">Lysosome</keyword>
<keyword evidence="6 26" id="KW-0472">Membrane</keyword>
<evidence type="ECO:0000256" key="7">
    <source>
        <dbReference type="ARBA" id="ARBA00023228"/>
    </source>
</evidence>
<evidence type="ECO:0000256" key="26">
    <source>
        <dbReference type="SAM" id="Phobius"/>
    </source>
</evidence>
<dbReference type="STRING" id="578462.A0A0L0SZI2"/>
<comment type="subcellular location">
    <subcellularLocation>
        <location evidence="1">Lysosome membrane</location>
        <topology evidence="1">Multi-pass membrane protein</topology>
    </subcellularLocation>
</comment>
<feature type="transmembrane region" description="Helical" evidence="26">
    <location>
        <begin position="357"/>
        <end position="382"/>
    </location>
</feature>
<evidence type="ECO:0000256" key="13">
    <source>
        <dbReference type="ARBA" id="ARBA00044893"/>
    </source>
</evidence>
<feature type="transmembrane region" description="Helical" evidence="26">
    <location>
        <begin position="32"/>
        <end position="54"/>
    </location>
</feature>
<evidence type="ECO:0000256" key="20">
    <source>
        <dbReference type="ARBA" id="ARBA00044924"/>
    </source>
</evidence>
<comment type="catalytic activity">
    <reaction evidence="10">
        <text>L-alpha-aminoacyl-L-arginine(out) = L-alpha-aminoacyl-L-arginine(in)</text>
        <dbReference type="Rhea" id="RHEA:79367"/>
        <dbReference type="ChEBI" id="CHEBI:229968"/>
    </reaction>
</comment>
<evidence type="ECO:0000313" key="28">
    <source>
        <dbReference type="Proteomes" id="UP000054350"/>
    </source>
</evidence>
<dbReference type="SUPFAM" id="SSF103473">
    <property type="entry name" value="MFS general substrate transporter"/>
    <property type="match status" value="1"/>
</dbReference>
<evidence type="ECO:0000256" key="15">
    <source>
        <dbReference type="ARBA" id="ARBA00044899"/>
    </source>
</evidence>
<feature type="transmembrane region" description="Helical" evidence="26">
    <location>
        <begin position="66"/>
        <end position="84"/>
    </location>
</feature>
<comment type="catalytic activity">
    <reaction evidence="13">
        <text>L-alpha-aminoacyl-L-lysine(out) = L-alpha-aminoacyl-L-lysine(in)</text>
        <dbReference type="Rhea" id="RHEA:79383"/>
        <dbReference type="ChEBI" id="CHEBI:229966"/>
    </reaction>
</comment>
<evidence type="ECO:0000256" key="12">
    <source>
        <dbReference type="ARBA" id="ARBA00044891"/>
    </source>
</evidence>
<evidence type="ECO:0000256" key="21">
    <source>
        <dbReference type="ARBA" id="ARBA00044985"/>
    </source>
</evidence>
<dbReference type="GO" id="GO:0022857">
    <property type="term" value="F:transmembrane transporter activity"/>
    <property type="evidence" value="ECO:0007669"/>
    <property type="project" value="InterPro"/>
</dbReference>
<comment type="catalytic activity">
    <reaction evidence="16">
        <text>L-lysyl-L-lysine(out) = L-lysyl-L-lysine(in)</text>
        <dbReference type="Rhea" id="RHEA:79403"/>
        <dbReference type="ChEBI" id="CHEBI:229956"/>
    </reaction>
</comment>
<reference evidence="28" key="2">
    <citation type="submission" date="2009-11" db="EMBL/GenBank/DDBJ databases">
        <title>The Genome Sequence of Allomyces macrogynus strain ATCC 38327.</title>
        <authorList>
            <consortium name="The Broad Institute Genome Sequencing Platform"/>
            <person name="Russ C."/>
            <person name="Cuomo C."/>
            <person name="Shea T."/>
            <person name="Young S.K."/>
            <person name="Zeng Q."/>
            <person name="Koehrsen M."/>
            <person name="Haas B."/>
            <person name="Borodovsky M."/>
            <person name="Guigo R."/>
            <person name="Alvarado L."/>
            <person name="Berlin A."/>
            <person name="Borenstein D."/>
            <person name="Chen Z."/>
            <person name="Engels R."/>
            <person name="Freedman E."/>
            <person name="Gellesch M."/>
            <person name="Goldberg J."/>
            <person name="Griggs A."/>
            <person name="Gujja S."/>
            <person name="Heiman D."/>
            <person name="Hepburn T."/>
            <person name="Howarth C."/>
            <person name="Jen D."/>
            <person name="Larson L."/>
            <person name="Lewis B."/>
            <person name="Mehta T."/>
            <person name="Park D."/>
            <person name="Pearson M."/>
            <person name="Roberts A."/>
            <person name="Saif S."/>
            <person name="Shenoy N."/>
            <person name="Sisk P."/>
            <person name="Stolte C."/>
            <person name="Sykes S."/>
            <person name="Walk T."/>
            <person name="White J."/>
            <person name="Yandava C."/>
            <person name="Burger G."/>
            <person name="Gray M.W."/>
            <person name="Holland P.W.H."/>
            <person name="King N."/>
            <person name="Lang F.B.F."/>
            <person name="Roger A.J."/>
            <person name="Ruiz-Trillo I."/>
            <person name="Lander E."/>
            <person name="Nusbaum C."/>
        </authorList>
    </citation>
    <scope>NUCLEOTIDE SEQUENCE [LARGE SCALE GENOMIC DNA]</scope>
    <source>
        <strain evidence="28">ATCC 38327</strain>
    </source>
</reference>
<evidence type="ECO:0000256" key="18">
    <source>
        <dbReference type="ARBA" id="ARBA00044912"/>
    </source>
</evidence>
<dbReference type="AlphaFoldDB" id="A0A0L0SZI2"/>
<dbReference type="eggNOG" id="KOG4686">
    <property type="taxonomic scope" value="Eukaryota"/>
</dbReference>
<comment type="catalytic activity">
    <reaction evidence="18">
        <text>L-histidyl-L-alpha-amino acid(out) = L-histidyl-L-alpha-amino acid(in)</text>
        <dbReference type="Rhea" id="RHEA:79379"/>
        <dbReference type="ChEBI" id="CHEBI:229964"/>
    </reaction>
</comment>